<comment type="caution">
    <text evidence="2">The sequence shown here is derived from an EMBL/GenBank/DDBJ whole genome shotgun (WGS) entry which is preliminary data.</text>
</comment>
<dbReference type="Proteomes" id="UP001141806">
    <property type="component" value="Unassembled WGS sequence"/>
</dbReference>
<organism evidence="2 3">
    <name type="scientific">Protea cynaroides</name>
    <dbReference type="NCBI Taxonomy" id="273540"/>
    <lineage>
        <taxon>Eukaryota</taxon>
        <taxon>Viridiplantae</taxon>
        <taxon>Streptophyta</taxon>
        <taxon>Embryophyta</taxon>
        <taxon>Tracheophyta</taxon>
        <taxon>Spermatophyta</taxon>
        <taxon>Magnoliopsida</taxon>
        <taxon>Proteales</taxon>
        <taxon>Proteaceae</taxon>
        <taxon>Protea</taxon>
    </lineage>
</organism>
<protein>
    <submittedName>
        <fullName evidence="2">Uncharacterized protein</fullName>
    </submittedName>
</protein>
<accession>A0A9Q0KGC8</accession>
<evidence type="ECO:0000313" key="3">
    <source>
        <dbReference type="Proteomes" id="UP001141806"/>
    </source>
</evidence>
<keyword evidence="3" id="KW-1185">Reference proteome</keyword>
<dbReference type="OrthoDB" id="1737977at2759"/>
<proteinExistence type="predicted"/>
<reference evidence="2" key="1">
    <citation type="journal article" date="2023" name="Plant J.">
        <title>The genome of the king protea, Protea cynaroides.</title>
        <authorList>
            <person name="Chang J."/>
            <person name="Duong T.A."/>
            <person name="Schoeman C."/>
            <person name="Ma X."/>
            <person name="Roodt D."/>
            <person name="Barker N."/>
            <person name="Li Z."/>
            <person name="Van de Peer Y."/>
            <person name="Mizrachi E."/>
        </authorList>
    </citation>
    <scope>NUCLEOTIDE SEQUENCE</scope>
    <source>
        <tissue evidence="2">Young leaves</tissue>
    </source>
</reference>
<feature type="compositionally biased region" description="Polar residues" evidence="1">
    <location>
        <begin position="59"/>
        <end position="68"/>
    </location>
</feature>
<feature type="region of interest" description="Disordered" evidence="1">
    <location>
        <begin position="59"/>
        <end position="112"/>
    </location>
</feature>
<dbReference type="AlphaFoldDB" id="A0A9Q0KGC8"/>
<sequence length="112" mass="11939">MGEGNAKEAGKLTDLIQEAAGKSVEIVEQRRGAIEDCEELHQITVSTLQRCWSGMRTMNSNVKPSGVTTKAPPKASPPQLNIPTDAEPSGVTTDAPPETSPHHPKIPTDSLQ</sequence>
<evidence type="ECO:0000256" key="1">
    <source>
        <dbReference type="SAM" id="MobiDB-lite"/>
    </source>
</evidence>
<name>A0A9Q0KGC8_9MAGN</name>
<gene>
    <name evidence="2" type="ORF">NE237_003242</name>
</gene>
<evidence type="ECO:0000313" key="2">
    <source>
        <dbReference type="EMBL" id="KAJ4970143.1"/>
    </source>
</evidence>
<dbReference type="EMBL" id="JAMYWD010000005">
    <property type="protein sequence ID" value="KAJ4970143.1"/>
    <property type="molecule type" value="Genomic_DNA"/>
</dbReference>